<dbReference type="PRINTS" id="PR00001">
    <property type="entry name" value="GLABLOOD"/>
</dbReference>
<dbReference type="InterPro" id="IPR043504">
    <property type="entry name" value="Peptidase_S1_PA_chymotrypsin"/>
</dbReference>
<dbReference type="OrthoDB" id="7726766at2759"/>
<dbReference type="Gene3D" id="2.10.25.10">
    <property type="entry name" value="Laminin"/>
    <property type="match status" value="2"/>
</dbReference>
<keyword evidence="3" id="KW-0964">Secreted</keyword>
<keyword evidence="8" id="KW-0106">Calcium</keyword>
<evidence type="ECO:0000256" key="10">
    <source>
        <dbReference type="ARBA" id="ARBA00023180"/>
    </source>
</evidence>
<comment type="subcellular location">
    <subcellularLocation>
        <location evidence="1">Secreted</location>
    </subcellularLocation>
</comment>
<reference evidence="17 18" key="2">
    <citation type="submission" date="2025-04" db="UniProtKB">
        <authorList>
            <consortium name="RefSeq"/>
        </authorList>
    </citation>
    <scope>IDENTIFICATION</scope>
    <source>
        <tissue evidence="17 18">Blood</tissue>
    </source>
</reference>
<feature type="signal peptide" evidence="12">
    <location>
        <begin position="1"/>
        <end position="28"/>
    </location>
</feature>
<evidence type="ECO:0000313" key="18">
    <source>
        <dbReference type="RefSeq" id="XP_053531996.1"/>
    </source>
</evidence>
<evidence type="ECO:0000256" key="2">
    <source>
        <dbReference type="ARBA" id="ARBA00022479"/>
    </source>
</evidence>
<dbReference type="CTD" id="558106"/>
<dbReference type="PROSITE" id="PS01187">
    <property type="entry name" value="EGF_CA"/>
    <property type="match status" value="1"/>
</dbReference>
<dbReference type="SMART" id="SM00181">
    <property type="entry name" value="EGF"/>
    <property type="match status" value="2"/>
</dbReference>
<evidence type="ECO:0000256" key="6">
    <source>
        <dbReference type="ARBA" id="ARBA00022737"/>
    </source>
</evidence>
<keyword evidence="12" id="KW-0732">Signal</keyword>
<protein>
    <submittedName>
        <fullName evidence="17 18">Protein Z, vitamin K-dependent plasma glycoprotein b</fullName>
    </submittedName>
</protein>
<dbReference type="SUPFAM" id="SSF57196">
    <property type="entry name" value="EGF/Laminin"/>
    <property type="match status" value="1"/>
</dbReference>
<dbReference type="PROSITE" id="PS00011">
    <property type="entry name" value="GLA_1"/>
    <property type="match status" value="1"/>
</dbReference>
<evidence type="ECO:0000256" key="3">
    <source>
        <dbReference type="ARBA" id="ARBA00022525"/>
    </source>
</evidence>
<feature type="domain" description="Peptidase S1" evidence="14">
    <location>
        <begin position="194"/>
        <end position="420"/>
    </location>
</feature>
<dbReference type="InterPro" id="IPR035972">
    <property type="entry name" value="GLA-like_dom_SF"/>
</dbReference>
<dbReference type="GO" id="GO:0007596">
    <property type="term" value="P:blood coagulation"/>
    <property type="evidence" value="ECO:0007669"/>
    <property type="project" value="InterPro"/>
</dbReference>
<gene>
    <name evidence="17 18" type="primary">prozb</name>
</gene>
<dbReference type="SUPFAM" id="SSF50494">
    <property type="entry name" value="Trypsin-like serine proteases"/>
    <property type="match status" value="1"/>
</dbReference>
<dbReference type="AlphaFoldDB" id="A0A2D0Q3C6"/>
<dbReference type="RefSeq" id="XP_053531996.1">
    <property type="nucleotide sequence ID" value="XM_053676021.1"/>
</dbReference>
<keyword evidence="6" id="KW-0677">Repeat</keyword>
<feature type="domain" description="EGF-like" evidence="13">
    <location>
        <begin position="93"/>
        <end position="129"/>
    </location>
</feature>
<dbReference type="GO" id="GO:0006508">
    <property type="term" value="P:proteolysis"/>
    <property type="evidence" value="ECO:0007669"/>
    <property type="project" value="UniProtKB-KW"/>
</dbReference>
<evidence type="ECO:0000256" key="12">
    <source>
        <dbReference type="SAM" id="SignalP"/>
    </source>
</evidence>
<dbReference type="PIRSF" id="PIRSF001143">
    <property type="entry name" value="Factor_X"/>
    <property type="match status" value="1"/>
</dbReference>
<evidence type="ECO:0000256" key="9">
    <source>
        <dbReference type="ARBA" id="ARBA00023157"/>
    </source>
</evidence>
<dbReference type="PROSITE" id="PS00022">
    <property type="entry name" value="EGF_1"/>
    <property type="match status" value="1"/>
</dbReference>
<dbReference type="InterPro" id="IPR000152">
    <property type="entry name" value="EGF-type_Asp/Asn_hydroxyl_site"/>
</dbReference>
<dbReference type="Proteomes" id="UP000221080">
    <property type="component" value="Chromosome 26"/>
</dbReference>
<keyword evidence="5" id="KW-0645">Protease</keyword>
<evidence type="ECO:0000259" key="15">
    <source>
        <dbReference type="PROSITE" id="PS50998"/>
    </source>
</evidence>
<dbReference type="Pfam" id="PF00594">
    <property type="entry name" value="Gla"/>
    <property type="match status" value="1"/>
</dbReference>
<dbReference type="InterPro" id="IPR018097">
    <property type="entry name" value="EGF_Ca-bd_CS"/>
</dbReference>
<dbReference type="STRING" id="7998.ENSIPUP00000016137"/>
<evidence type="ECO:0000256" key="7">
    <source>
        <dbReference type="ARBA" id="ARBA00022801"/>
    </source>
</evidence>
<dbReference type="GO" id="GO:0005615">
    <property type="term" value="C:extracellular space"/>
    <property type="evidence" value="ECO:0007669"/>
    <property type="project" value="TreeGrafter"/>
</dbReference>
<accession>A0A2D0Q3C6</accession>
<feature type="domain" description="Gla" evidence="15">
    <location>
        <begin position="47"/>
        <end position="93"/>
    </location>
</feature>
<evidence type="ECO:0000256" key="11">
    <source>
        <dbReference type="PROSITE-ProRule" id="PRU00076"/>
    </source>
</evidence>
<keyword evidence="10" id="KW-0325">Glycoprotein</keyword>
<comment type="caution">
    <text evidence="11">Lacks conserved residue(s) required for the propagation of feature annotation.</text>
</comment>
<dbReference type="CDD" id="cd00054">
    <property type="entry name" value="EGF_CA"/>
    <property type="match status" value="1"/>
</dbReference>
<dbReference type="InterPro" id="IPR009003">
    <property type="entry name" value="Peptidase_S1_PA"/>
</dbReference>
<evidence type="ECO:0000256" key="4">
    <source>
        <dbReference type="ARBA" id="ARBA00022536"/>
    </source>
</evidence>
<evidence type="ECO:0000313" key="16">
    <source>
        <dbReference type="Proteomes" id="UP000221080"/>
    </source>
</evidence>
<dbReference type="RefSeq" id="XP_017312798.2">
    <property type="nucleotide sequence ID" value="XM_017457309.3"/>
</dbReference>
<organism evidence="16 17">
    <name type="scientific">Ictalurus punctatus</name>
    <name type="common">Channel catfish</name>
    <name type="synonym">Silurus punctatus</name>
    <dbReference type="NCBI Taxonomy" id="7998"/>
    <lineage>
        <taxon>Eukaryota</taxon>
        <taxon>Metazoa</taxon>
        <taxon>Chordata</taxon>
        <taxon>Craniata</taxon>
        <taxon>Vertebrata</taxon>
        <taxon>Euteleostomi</taxon>
        <taxon>Actinopterygii</taxon>
        <taxon>Neopterygii</taxon>
        <taxon>Teleostei</taxon>
        <taxon>Ostariophysi</taxon>
        <taxon>Siluriformes</taxon>
        <taxon>Ictaluridae</taxon>
        <taxon>Ictalurus</taxon>
    </lineage>
</organism>
<evidence type="ECO:0000313" key="17">
    <source>
        <dbReference type="RefSeq" id="XP_017312798.2"/>
    </source>
</evidence>
<dbReference type="Pfam" id="PF00008">
    <property type="entry name" value="EGF"/>
    <property type="match status" value="1"/>
</dbReference>
<dbReference type="PROSITE" id="PS50240">
    <property type="entry name" value="TRYPSIN_DOM"/>
    <property type="match status" value="1"/>
</dbReference>
<keyword evidence="9 11" id="KW-1015">Disulfide bond</keyword>
<dbReference type="InterPro" id="IPR012224">
    <property type="entry name" value="Pept_S1A_FX"/>
</dbReference>
<dbReference type="SMART" id="SM00020">
    <property type="entry name" value="Tryp_SPc"/>
    <property type="match status" value="1"/>
</dbReference>
<dbReference type="InterPro" id="IPR017857">
    <property type="entry name" value="Coagulation_fac-like_Gla_dom"/>
</dbReference>
<dbReference type="Pfam" id="PF14670">
    <property type="entry name" value="FXa_inhibition"/>
    <property type="match status" value="1"/>
</dbReference>
<evidence type="ECO:0000256" key="1">
    <source>
        <dbReference type="ARBA" id="ARBA00004613"/>
    </source>
</evidence>
<evidence type="ECO:0000259" key="13">
    <source>
        <dbReference type="PROSITE" id="PS50026"/>
    </source>
</evidence>
<dbReference type="PANTHER" id="PTHR24278:SF35">
    <property type="entry name" value="PROTEIN Z, VITAMIN K-DEPENDENT PLASMA GLYCOPROTEIN B"/>
    <property type="match status" value="1"/>
</dbReference>
<feature type="chain" id="PRO_5013510449" evidence="12">
    <location>
        <begin position="29"/>
        <end position="426"/>
    </location>
</feature>
<dbReference type="GO" id="GO:0005509">
    <property type="term" value="F:calcium ion binding"/>
    <property type="evidence" value="ECO:0007669"/>
    <property type="project" value="InterPro"/>
</dbReference>
<dbReference type="KEGG" id="ipu:108258591"/>
<dbReference type="SMART" id="SM00179">
    <property type="entry name" value="EGF_CA"/>
    <property type="match status" value="2"/>
</dbReference>
<keyword evidence="16" id="KW-1185">Reference proteome</keyword>
<feature type="disulfide bond" evidence="11">
    <location>
        <begin position="119"/>
        <end position="128"/>
    </location>
</feature>
<dbReference type="Gene3D" id="2.40.10.10">
    <property type="entry name" value="Trypsin-like serine proteases"/>
    <property type="match status" value="2"/>
</dbReference>
<dbReference type="InterPro" id="IPR050442">
    <property type="entry name" value="Peptidase_S1_coag_factors"/>
</dbReference>
<dbReference type="PROSITE" id="PS00010">
    <property type="entry name" value="ASX_HYDROXYL"/>
    <property type="match status" value="1"/>
</dbReference>
<dbReference type="Gene3D" id="4.10.740.10">
    <property type="entry name" value="Coagulation Factor IX"/>
    <property type="match status" value="1"/>
</dbReference>
<evidence type="ECO:0000256" key="5">
    <source>
        <dbReference type="ARBA" id="ARBA00022670"/>
    </source>
</evidence>
<sequence>MWPGVVMEFKSWSFFYFTAAYLLTTADQTVFQSEPQAKAILVRPKRANTFYVEEILKGSLERECYEERCNKEEAREVFEDNQKTEDFWTIYYDGDQCKTNPCQHGGTCKDKIGGYSCKCTDMFTGHDCERDVSQCPTGGALGCEHYCRILPESYRCFCAKGYDLHSDGRSCIPHAQDPCGNVRVLSDDFTSRNTKPGQGDPICPKGKCPWQVSFVDAAGDVICHGVILGRRSVLTTAACMTTDRNLSLVIGHSNVQVRASQVTKSILHNRYLTGKPDDDLAFLVLNESIALGLGTLQLCLPEKDFSENILMKSGKEGVLVGEANRPSYLSLDVCHSKLNLSFSLTNKMFCMEEREPEGIGRRRSQHKKKECDLISGSPVATVEGNTAFLTGLFLSQTDCSQGLVFTKISRYLLWIRKLLLSTEGQT</sequence>
<keyword evidence="2" id="KW-0301">Gamma-carboxyglutamic acid</keyword>
<dbReference type="GO" id="GO:0004252">
    <property type="term" value="F:serine-type endopeptidase activity"/>
    <property type="evidence" value="ECO:0007669"/>
    <property type="project" value="InterPro"/>
</dbReference>
<dbReference type="GeneID" id="108258591"/>
<dbReference type="InterPro" id="IPR001881">
    <property type="entry name" value="EGF-like_Ca-bd_dom"/>
</dbReference>
<keyword evidence="4 11" id="KW-0245">EGF-like domain</keyword>
<dbReference type="PROSITE" id="PS50026">
    <property type="entry name" value="EGF_3"/>
    <property type="match status" value="1"/>
</dbReference>
<dbReference type="FunFam" id="4.10.740.10:FF:000001">
    <property type="entry name" value="vitamin K-dependent protein S"/>
    <property type="match status" value="1"/>
</dbReference>
<dbReference type="FunFam" id="2.10.25.10:FF:000143">
    <property type="entry name" value="Protein crumbs 1"/>
    <property type="match status" value="1"/>
</dbReference>
<dbReference type="InterPro" id="IPR000294">
    <property type="entry name" value="GLA_domain"/>
</dbReference>
<name>A0A2D0Q3C6_ICTPU</name>
<dbReference type="PANTHER" id="PTHR24278">
    <property type="entry name" value="COAGULATION FACTOR"/>
    <property type="match status" value="1"/>
</dbReference>
<dbReference type="SUPFAM" id="SSF57630">
    <property type="entry name" value="GLA-domain"/>
    <property type="match status" value="1"/>
</dbReference>
<evidence type="ECO:0000256" key="8">
    <source>
        <dbReference type="ARBA" id="ARBA00022837"/>
    </source>
</evidence>
<dbReference type="InterPro" id="IPR001254">
    <property type="entry name" value="Trypsin_dom"/>
</dbReference>
<keyword evidence="7" id="KW-0378">Hydrolase</keyword>
<evidence type="ECO:0000259" key="14">
    <source>
        <dbReference type="PROSITE" id="PS50240"/>
    </source>
</evidence>
<dbReference type="SMART" id="SM00069">
    <property type="entry name" value="GLA"/>
    <property type="match status" value="1"/>
</dbReference>
<dbReference type="Pfam" id="PF00089">
    <property type="entry name" value="Trypsin"/>
    <property type="match status" value="1"/>
</dbReference>
<dbReference type="InterPro" id="IPR000742">
    <property type="entry name" value="EGF"/>
</dbReference>
<proteinExistence type="predicted"/>
<reference evidence="16" key="1">
    <citation type="journal article" date="2016" name="Nat. Commun.">
        <title>The channel catfish genome sequence provides insights into the evolution of scale formation in teleosts.</title>
        <authorList>
            <person name="Liu Z."/>
            <person name="Liu S."/>
            <person name="Yao J."/>
            <person name="Bao L."/>
            <person name="Zhang J."/>
            <person name="Li Y."/>
            <person name="Jiang C."/>
            <person name="Sun L."/>
            <person name="Wang R."/>
            <person name="Zhang Y."/>
            <person name="Zhou T."/>
            <person name="Zeng Q."/>
            <person name="Fu Q."/>
            <person name="Gao S."/>
            <person name="Li N."/>
            <person name="Koren S."/>
            <person name="Jiang Y."/>
            <person name="Zimin A."/>
            <person name="Xu P."/>
            <person name="Phillippy A.M."/>
            <person name="Geng X."/>
            <person name="Song L."/>
            <person name="Sun F."/>
            <person name="Li C."/>
            <person name="Wang X."/>
            <person name="Chen A."/>
            <person name="Jin Y."/>
            <person name="Yuan Z."/>
            <person name="Yang Y."/>
            <person name="Tan S."/>
            <person name="Peatman E."/>
            <person name="Lu J."/>
            <person name="Qin Z."/>
            <person name="Dunham R."/>
            <person name="Li Z."/>
            <person name="Sonstegard T."/>
            <person name="Feng J."/>
            <person name="Danzmann R.G."/>
            <person name="Schroeder S."/>
            <person name="Scheffler B."/>
            <person name="Duke M.V."/>
            <person name="Ballard L."/>
            <person name="Kucuktas H."/>
            <person name="Kaltenboeck L."/>
            <person name="Liu H."/>
            <person name="Armbruster J."/>
            <person name="Xie Y."/>
            <person name="Kirby M.L."/>
            <person name="Tian Y."/>
            <person name="Flanagan M.E."/>
            <person name="Mu W."/>
            <person name="Waldbieser G.C."/>
        </authorList>
    </citation>
    <scope>NUCLEOTIDE SEQUENCE [LARGE SCALE GENOMIC DNA]</scope>
    <source>
        <strain evidence="16">SDA103</strain>
    </source>
</reference>
<dbReference type="PROSITE" id="PS50998">
    <property type="entry name" value="GLA_2"/>
    <property type="match status" value="1"/>
</dbReference>